<organism evidence="2 3">
    <name type="scientific">Cercospora beticola</name>
    <name type="common">Sugarbeet leaf spot fungus</name>
    <dbReference type="NCBI Taxonomy" id="122368"/>
    <lineage>
        <taxon>Eukaryota</taxon>
        <taxon>Fungi</taxon>
        <taxon>Dikarya</taxon>
        <taxon>Ascomycota</taxon>
        <taxon>Pezizomycotina</taxon>
        <taxon>Dothideomycetes</taxon>
        <taxon>Dothideomycetidae</taxon>
        <taxon>Mycosphaerellales</taxon>
        <taxon>Mycosphaerellaceae</taxon>
        <taxon>Cercospora</taxon>
    </lineage>
</organism>
<sequence length="188" mass="21810">MSTQKKAVSRTVSARRAAECPYRAPQLRRIREAYTKFSLSRRDYIKRLKKEDLESTAVVPPLARCPTTLNECTLYELSNIAIDFECKAREMAQRYEALINGFTEELERKHREEFERWEKTTVYNCGEHSQEEGRPANCEDGYEEMDEESDVEEDADRTERLIKEATELRVDEKAVCADSVMGKTPPAE</sequence>
<protein>
    <submittedName>
        <fullName evidence="2">Uncharacterized protein</fullName>
    </submittedName>
</protein>
<keyword evidence="3" id="KW-1185">Reference proteome</keyword>
<feature type="compositionally biased region" description="Acidic residues" evidence="1">
    <location>
        <begin position="140"/>
        <end position="156"/>
    </location>
</feature>
<dbReference type="GeneID" id="90643898"/>
<dbReference type="Proteomes" id="UP001302367">
    <property type="component" value="Chromosome 2"/>
</dbReference>
<proteinExistence type="predicted"/>
<gene>
    <name evidence="2" type="ORF">RHO25_002830</name>
</gene>
<dbReference type="RefSeq" id="XP_065458379.1">
    <property type="nucleotide sequence ID" value="XM_065602307.1"/>
</dbReference>
<evidence type="ECO:0000256" key="1">
    <source>
        <dbReference type="SAM" id="MobiDB-lite"/>
    </source>
</evidence>
<reference evidence="2 3" key="1">
    <citation type="submission" date="2023-09" db="EMBL/GenBank/DDBJ databases">
        <title>Complete-Gapless Cercospora beticola genome.</title>
        <authorList>
            <person name="Wyatt N.A."/>
            <person name="Spanner R.E."/>
            <person name="Bolton M.D."/>
        </authorList>
    </citation>
    <scope>NUCLEOTIDE SEQUENCE [LARGE SCALE GENOMIC DNA]</scope>
    <source>
        <strain evidence="2">Cb09-40</strain>
    </source>
</reference>
<dbReference type="EMBL" id="CP134185">
    <property type="protein sequence ID" value="WPA98218.1"/>
    <property type="molecule type" value="Genomic_DNA"/>
</dbReference>
<evidence type="ECO:0000313" key="2">
    <source>
        <dbReference type="EMBL" id="WPA98218.1"/>
    </source>
</evidence>
<name>A0ABZ0NFB2_CERBT</name>
<feature type="region of interest" description="Disordered" evidence="1">
    <location>
        <begin position="128"/>
        <end position="157"/>
    </location>
</feature>
<accession>A0ABZ0NFB2</accession>
<evidence type="ECO:0000313" key="3">
    <source>
        <dbReference type="Proteomes" id="UP001302367"/>
    </source>
</evidence>